<name>K6UZF4_PLACD</name>
<dbReference type="GeneID" id="14696633"/>
<evidence type="ECO:0000313" key="2">
    <source>
        <dbReference type="Proteomes" id="UP000006319"/>
    </source>
</evidence>
<sequence length="271" mass="32320">MKRRTYKIFVPNTIFIITLLTWLTWNSSNDTTSCERSLKTEAIFSIKCNVRNGRILIGKSTSKSESVFDLKYALFKEKIIDLLNENDEEFEKRTKAYMQDEAFRKRFNIFLENEEFQKHFNILVSEFDLIKPPEPAIQDADCTKSTFSFKIFKPLKKPYHSAQNKNHAYSYEYNREEKQPECDESKEEKEKYKAEFDVKSQDYNSSGNKFIRVSTRWNRQMRQNKNNKSKIKSKLSKLFSVIKNADDIYETQLINMITMNKKKRETFLDKV</sequence>
<evidence type="ECO:0008006" key="3">
    <source>
        <dbReference type="Google" id="ProtNLM"/>
    </source>
</evidence>
<proteinExistence type="predicted"/>
<evidence type="ECO:0000313" key="1">
    <source>
        <dbReference type="EMBL" id="GAB69364.1"/>
    </source>
</evidence>
<reference evidence="1 2" key="1">
    <citation type="journal article" date="2012" name="Nat. Genet.">
        <title>Plasmodium cynomolgi genome sequences provide insight into Plasmodium vivax and the monkey malaria clade.</title>
        <authorList>
            <person name="Tachibana S."/>
            <person name="Sullivan S.A."/>
            <person name="Kawai S."/>
            <person name="Nakamura S."/>
            <person name="Kim H.R."/>
            <person name="Goto N."/>
            <person name="Arisue N."/>
            <person name="Palacpac N.M.Q."/>
            <person name="Honma H."/>
            <person name="Yagi M."/>
            <person name="Tougan T."/>
            <person name="Katakai Y."/>
            <person name="Kaneko O."/>
            <person name="Mita T."/>
            <person name="Kita K."/>
            <person name="Yasutomi Y."/>
            <person name="Sutton P.L."/>
            <person name="Shakhbatyan R."/>
            <person name="Horii T."/>
            <person name="Yasunaga T."/>
            <person name="Barnwell J.W."/>
            <person name="Escalante A.A."/>
            <person name="Carlton J.M."/>
            <person name="Tanabe K."/>
        </authorList>
    </citation>
    <scope>NUCLEOTIDE SEQUENCE [LARGE SCALE GENOMIC DNA]</scope>
    <source>
        <strain evidence="1 2">B</strain>
    </source>
</reference>
<dbReference type="EMBL" id="DF157109">
    <property type="protein sequence ID" value="GAB69364.1"/>
    <property type="molecule type" value="Genomic_DNA"/>
</dbReference>
<keyword evidence="2" id="KW-1185">Reference proteome</keyword>
<dbReference type="VEuPathDB" id="PlasmoDB:PCYB_001120"/>
<dbReference type="OMA" id="LFWIKYN"/>
<dbReference type="RefSeq" id="XP_004228310.1">
    <property type="nucleotide sequence ID" value="XM_004228262.1"/>
</dbReference>
<protein>
    <recommendedName>
        <fullName evidence="3">Pv-fam-d protein</fullName>
    </recommendedName>
</protein>
<dbReference type="Proteomes" id="UP000006319">
    <property type="component" value="Unassembled WGS sequence"/>
</dbReference>
<accession>K6UZF4</accession>
<dbReference type="KEGG" id="pcy:PCYB_001120"/>
<gene>
    <name evidence="1" type="ORF">PCYB_001120</name>
</gene>
<dbReference type="OrthoDB" id="384938at2759"/>
<dbReference type="AlphaFoldDB" id="K6UZF4"/>
<organism evidence="1 2">
    <name type="scientific">Plasmodium cynomolgi (strain B)</name>
    <dbReference type="NCBI Taxonomy" id="1120755"/>
    <lineage>
        <taxon>Eukaryota</taxon>
        <taxon>Sar</taxon>
        <taxon>Alveolata</taxon>
        <taxon>Apicomplexa</taxon>
        <taxon>Aconoidasida</taxon>
        <taxon>Haemosporida</taxon>
        <taxon>Plasmodiidae</taxon>
        <taxon>Plasmodium</taxon>
        <taxon>Plasmodium (Plasmodium)</taxon>
    </lineage>
</organism>